<keyword evidence="1" id="KW-0472">Membrane</keyword>
<dbReference type="Pfam" id="PF01757">
    <property type="entry name" value="Acyl_transf_3"/>
    <property type="match status" value="1"/>
</dbReference>
<dbReference type="InterPro" id="IPR050623">
    <property type="entry name" value="Glucan_succinyl_AcylTrfase"/>
</dbReference>
<dbReference type="InterPro" id="IPR002656">
    <property type="entry name" value="Acyl_transf_3_dom"/>
</dbReference>
<dbReference type="PANTHER" id="PTHR36927:SF1">
    <property type="entry name" value="MDO-LIKE PROTEIN"/>
    <property type="match status" value="1"/>
</dbReference>
<dbReference type="AlphaFoldDB" id="A0A1X1BXC2"/>
<feature type="transmembrane region" description="Helical" evidence="1">
    <location>
        <begin position="228"/>
        <end position="248"/>
    </location>
</feature>
<gene>
    <name evidence="3" type="ORF">HA41_08770</name>
</gene>
<protein>
    <submittedName>
        <fullName evidence="3">Acyltransferase</fullName>
    </submittedName>
</protein>
<feature type="transmembrane region" description="Helical" evidence="1">
    <location>
        <begin position="294"/>
        <end position="317"/>
    </location>
</feature>
<feature type="transmembrane region" description="Helical" evidence="1">
    <location>
        <begin position="95"/>
        <end position="114"/>
    </location>
</feature>
<dbReference type="EMBL" id="MLFN01000019">
    <property type="protein sequence ID" value="ORM53300.1"/>
    <property type="molecule type" value="Genomic_DNA"/>
</dbReference>
<keyword evidence="3" id="KW-0808">Transferase</keyword>
<keyword evidence="3" id="KW-0012">Acyltransferase</keyword>
<keyword evidence="1" id="KW-1133">Transmembrane helix</keyword>
<accession>A0A1X1BXC2</accession>
<feature type="transmembrane region" description="Helical" evidence="1">
    <location>
        <begin position="329"/>
        <end position="348"/>
    </location>
</feature>
<feature type="transmembrane region" description="Helical" evidence="1">
    <location>
        <begin position="134"/>
        <end position="155"/>
    </location>
</feature>
<evidence type="ECO:0000259" key="2">
    <source>
        <dbReference type="Pfam" id="PF01757"/>
    </source>
</evidence>
<evidence type="ECO:0000313" key="3">
    <source>
        <dbReference type="EMBL" id="ORM53300.1"/>
    </source>
</evidence>
<evidence type="ECO:0000313" key="4">
    <source>
        <dbReference type="Proteomes" id="UP000193933"/>
    </source>
</evidence>
<sequence length="372" mass="41904">MTTPSFLSSRNIGLDFLRAILILEGVLYHAARSLPGGNSWYYVSDKNESLIFSSLIEFIHTFRMEAFFFLSGMFSAMVFLRKGQAFFYDNRRKRVLVPLLAAFAFIPGVMYWLSATIKGVDTSTSGLLAAYMQLHHLWFLVSLSVISFFVPARLYAQLATLARRLPFTVWLAALILAANSLFVVKFAVKDLGELITLIPVTARFCVYYAAGYVLYLNRDAIPQLAKHPLLNTALVTLLAIICYIAFFLTLKFNLQGVAKYIPVLLSSLFSVIFSYWVIFFFEKLRFKESRIVNTVVDSALVVYILHYPIAIGFAWLLDDYLPDNYPVTYVLIVTAIASGLSALCYMVIKRHSFLATLFGLKAKPAKPLVVAS</sequence>
<feature type="transmembrane region" description="Helical" evidence="1">
    <location>
        <begin position="260"/>
        <end position="282"/>
    </location>
</feature>
<name>A0A1X1BXC2_9GAMM</name>
<dbReference type="GO" id="GO:0016747">
    <property type="term" value="F:acyltransferase activity, transferring groups other than amino-acyl groups"/>
    <property type="evidence" value="ECO:0007669"/>
    <property type="project" value="InterPro"/>
</dbReference>
<feature type="transmembrane region" description="Helical" evidence="1">
    <location>
        <begin position="167"/>
        <end position="188"/>
    </location>
</feature>
<comment type="caution">
    <text evidence="3">The sequence shown here is derived from an EMBL/GenBank/DDBJ whole genome shotgun (WGS) entry which is preliminary data.</text>
</comment>
<dbReference type="RefSeq" id="WP_094120487.1">
    <property type="nucleotide sequence ID" value="NZ_MLFN01000019.1"/>
</dbReference>
<reference evidence="3 4" key="1">
    <citation type="journal article" date="2017" name="Antonie Van Leeuwenhoek">
        <title>Phylogenomic resolution of the bacterial genus Pantoea and its relationship with Erwinia and Tatumella.</title>
        <authorList>
            <person name="Palmer M."/>
            <person name="Steenkamp E.T."/>
            <person name="Coetzee M.P."/>
            <person name="Chan W.Y."/>
            <person name="van Zyl E."/>
            <person name="De Maayer P."/>
            <person name="Coutinho T.A."/>
            <person name="Blom J."/>
            <person name="Smits T.H."/>
            <person name="Duffy B."/>
            <person name="Venter S.N."/>
        </authorList>
    </citation>
    <scope>NUCLEOTIDE SEQUENCE [LARGE SCALE GENOMIC DNA]</scope>
    <source>
        <strain evidence="3 4">LMG 24534</strain>
    </source>
</reference>
<keyword evidence="4" id="KW-1185">Reference proteome</keyword>
<keyword evidence="1" id="KW-0812">Transmembrane</keyword>
<feature type="transmembrane region" description="Helical" evidence="1">
    <location>
        <begin position="194"/>
        <end position="216"/>
    </location>
</feature>
<proteinExistence type="predicted"/>
<feature type="domain" description="Acyltransferase 3" evidence="2">
    <location>
        <begin position="12"/>
        <end position="345"/>
    </location>
</feature>
<dbReference type="PANTHER" id="PTHR36927">
    <property type="entry name" value="BLR4337 PROTEIN"/>
    <property type="match status" value="1"/>
</dbReference>
<evidence type="ECO:0000256" key="1">
    <source>
        <dbReference type="SAM" id="Phobius"/>
    </source>
</evidence>
<dbReference type="Proteomes" id="UP000193933">
    <property type="component" value="Unassembled WGS sequence"/>
</dbReference>
<dbReference type="STRING" id="472705.GCA_001743465_03269"/>
<dbReference type="OrthoDB" id="341887at2"/>
<organism evidence="3 4">
    <name type="scientific">Pantoea conspicua</name>
    <dbReference type="NCBI Taxonomy" id="472705"/>
    <lineage>
        <taxon>Bacteria</taxon>
        <taxon>Pseudomonadati</taxon>
        <taxon>Pseudomonadota</taxon>
        <taxon>Gammaproteobacteria</taxon>
        <taxon>Enterobacterales</taxon>
        <taxon>Erwiniaceae</taxon>
        <taxon>Pantoea</taxon>
    </lineage>
</organism>